<feature type="region of interest" description="Disordered" evidence="3">
    <location>
        <begin position="546"/>
        <end position="581"/>
    </location>
</feature>
<feature type="region of interest" description="Disordered" evidence="3">
    <location>
        <begin position="1"/>
        <end position="145"/>
    </location>
</feature>
<protein>
    <recommendedName>
        <fullName evidence="6">Carboxysome shell protein CsoS2</fullName>
    </recommendedName>
</protein>
<feature type="compositionally biased region" description="Polar residues" evidence="3">
    <location>
        <begin position="772"/>
        <end position="783"/>
    </location>
</feature>
<evidence type="ECO:0000313" key="5">
    <source>
        <dbReference type="Proteomes" id="UP000664835"/>
    </source>
</evidence>
<organism evidence="4 5">
    <name type="scientific">Thiomicrorhabdus marina</name>
    <dbReference type="NCBI Taxonomy" id="2818442"/>
    <lineage>
        <taxon>Bacteria</taxon>
        <taxon>Pseudomonadati</taxon>
        <taxon>Pseudomonadota</taxon>
        <taxon>Gammaproteobacteria</taxon>
        <taxon>Thiotrichales</taxon>
        <taxon>Piscirickettsiaceae</taxon>
        <taxon>Thiomicrorhabdus</taxon>
    </lineage>
</organism>
<reference evidence="4 5" key="1">
    <citation type="submission" date="2021-03" db="EMBL/GenBank/DDBJ databases">
        <title>Thiomicrorhabdus sp.nov.,novel sulfur-oxidizing bacteria isolated from coastal sediment.</title>
        <authorList>
            <person name="Liu X."/>
        </authorList>
    </citation>
    <scope>NUCLEOTIDE SEQUENCE [LARGE SCALE GENOMIC DNA]</scope>
    <source>
        <strain evidence="4 5">6S2-11</strain>
    </source>
</reference>
<comment type="similarity">
    <text evidence="2">Belongs to the CsoS2 family.</text>
</comment>
<feature type="compositionally biased region" description="Polar residues" evidence="3">
    <location>
        <begin position="188"/>
        <end position="197"/>
    </location>
</feature>
<dbReference type="EMBL" id="JAGETV010000049">
    <property type="protein sequence ID" value="MBO1928473.1"/>
    <property type="molecule type" value="Genomic_DNA"/>
</dbReference>
<feature type="compositionally biased region" description="Low complexity" evidence="3">
    <location>
        <begin position="59"/>
        <end position="74"/>
    </location>
</feature>
<sequence length="795" mass="81056">MSQSQSGRAAAQARRQAQLGGASTSPASSGSQPSQRRAAKAAPAQDVIPSRAEQRAGKAAPAAPAPAAASSRARQQVISQPIAVSEGRDAAKKRRTSQMKGNRGVAQAPQKSSENPHPKAKAYQNRVSSQSAKAEMPAQAVANTSNDSIVSDRGFLDVSASKKDNSVTGKPVVVAEGRTAAQKRRTTQLRGNSGYQKKTSENPHPKAKAMQARAEAKAESQVEAAPAKVEIAPKAMTPTQGSSRNEVKATSNTTKSSPGRGMSRAYRKARTLGKSGETAYKTKGSQSGAVARMNNPDASARDIARDVRADRCSRGKTCGTAQNSNAKRNRKNDNAAPEKVGYSTTLKGQGISGTLVGQGRATGAEYGACQTVSGTEYLSSEEFNTHCSSTPAAGVAKVTRTQTTRGETISGTAVGNAKTVTGDRAGACTTLTGTEYLPADQAEQFCGTKSAAPAKKVTGFSIDASQMDANDGSKVTGGDNYKSNSTTIRPKEASAPRKVMPSQTASGNETTGTQVGRVADVTGDEKGYCKSVTGTGYQGVEETETFCDSKPAPAPAKVTASGTASGQKVTGDRSGETTGMTGAEAGTCNAITGSSYMSAEHGANCGIKAKAEIQHRTMGSVMPGKQALTGAQPGPDGLTGAEKGACDFVSGTPYQGAGQTAAVCGGQSTASQPGESDFPQMMNSTIPAAPVSAPQMMLAPVVATPTVAPAEEAPQENARITGDGWDRGAKITGTEGESVTNRNASYGGGKVPAPMAGAHGFRPNAMPEVPQSVITGSSGNTETGAKVTLTGGARA</sequence>
<comment type="caution">
    <text evidence="4">The sequence shown here is derived from an EMBL/GenBank/DDBJ whole genome shotgun (WGS) entry which is preliminary data.</text>
</comment>
<feature type="region of interest" description="Disordered" evidence="3">
    <location>
        <begin position="769"/>
        <end position="795"/>
    </location>
</feature>
<evidence type="ECO:0008006" key="6">
    <source>
        <dbReference type="Google" id="ProtNLM"/>
    </source>
</evidence>
<name>A0ABS3Q8L3_9GAMM</name>
<feature type="compositionally biased region" description="Polar residues" evidence="3">
    <location>
        <begin position="501"/>
        <end position="513"/>
    </location>
</feature>
<feature type="region of interest" description="Disordered" evidence="3">
    <location>
        <begin position="470"/>
        <end position="513"/>
    </location>
</feature>
<dbReference type="InterPro" id="IPR020990">
    <property type="entry name" value="CSOS2/2B"/>
</dbReference>
<keyword evidence="1" id="KW-0677">Repeat</keyword>
<proteinExistence type="inferred from homology"/>
<accession>A0ABS3Q8L3</accession>
<keyword evidence="5" id="KW-1185">Reference proteome</keyword>
<dbReference type="Proteomes" id="UP000664835">
    <property type="component" value="Unassembled WGS sequence"/>
</dbReference>
<feature type="region of interest" description="Disordered" evidence="3">
    <location>
        <begin position="161"/>
        <end position="301"/>
    </location>
</feature>
<feature type="compositionally biased region" description="Low complexity" evidence="3">
    <location>
        <begin position="1"/>
        <end position="36"/>
    </location>
</feature>
<dbReference type="RefSeq" id="WP_208151082.1">
    <property type="nucleotide sequence ID" value="NZ_JAGETV010000049.1"/>
</dbReference>
<gene>
    <name evidence="4" type="ORF">J3998_12935</name>
</gene>
<evidence type="ECO:0000256" key="3">
    <source>
        <dbReference type="SAM" id="MobiDB-lite"/>
    </source>
</evidence>
<feature type="region of interest" description="Disordered" evidence="3">
    <location>
        <begin position="314"/>
        <end position="340"/>
    </location>
</feature>
<evidence type="ECO:0000256" key="2">
    <source>
        <dbReference type="ARBA" id="ARBA00024044"/>
    </source>
</evidence>
<evidence type="ECO:0000313" key="4">
    <source>
        <dbReference type="EMBL" id="MBO1928473.1"/>
    </source>
</evidence>
<dbReference type="Pfam" id="PF12288">
    <property type="entry name" value="CsoS2_M"/>
    <property type="match status" value="1"/>
</dbReference>
<feature type="compositionally biased region" description="Polar residues" evidence="3">
    <location>
        <begin position="237"/>
        <end position="257"/>
    </location>
</feature>
<evidence type="ECO:0000256" key="1">
    <source>
        <dbReference type="ARBA" id="ARBA00022737"/>
    </source>
</evidence>